<accession>A0A9X7GM40</accession>
<dbReference type="InterPro" id="IPR023385">
    <property type="entry name" value="YopX-like_C"/>
</dbReference>
<proteinExistence type="predicted"/>
<feature type="domain" description="YopX protein" evidence="1">
    <location>
        <begin position="37"/>
        <end position="120"/>
    </location>
</feature>
<evidence type="ECO:0000259" key="1">
    <source>
        <dbReference type="Pfam" id="PF09643"/>
    </source>
</evidence>
<organism evidence="2 3">
    <name type="scientific">Bacillus cereus</name>
    <dbReference type="NCBI Taxonomy" id="1396"/>
    <lineage>
        <taxon>Bacteria</taxon>
        <taxon>Bacillati</taxon>
        <taxon>Bacillota</taxon>
        <taxon>Bacilli</taxon>
        <taxon>Bacillales</taxon>
        <taxon>Bacillaceae</taxon>
        <taxon>Bacillus</taxon>
        <taxon>Bacillus cereus group</taxon>
    </lineage>
</organism>
<evidence type="ECO:0000313" key="2">
    <source>
        <dbReference type="EMBL" id="PGO61768.1"/>
    </source>
</evidence>
<dbReference type="SUPFAM" id="SSF159006">
    <property type="entry name" value="YopX-like"/>
    <property type="match status" value="1"/>
</dbReference>
<dbReference type="InterPro" id="IPR010024">
    <property type="entry name" value="CHP16711"/>
</dbReference>
<evidence type="ECO:0000313" key="3">
    <source>
        <dbReference type="Proteomes" id="UP000223834"/>
    </source>
</evidence>
<dbReference type="RefSeq" id="WP_098771974.1">
    <property type="nucleotide sequence ID" value="NZ_NUIQ01000327.1"/>
</dbReference>
<dbReference type="AlphaFoldDB" id="A0A9X7GM40"/>
<dbReference type="Proteomes" id="UP000223834">
    <property type="component" value="Unassembled WGS sequence"/>
</dbReference>
<dbReference type="NCBIfam" id="TIGR01671">
    <property type="entry name" value="phage_TIGR01671"/>
    <property type="match status" value="1"/>
</dbReference>
<dbReference type="Pfam" id="PF09643">
    <property type="entry name" value="YopX"/>
    <property type="match status" value="1"/>
</dbReference>
<protein>
    <recommendedName>
        <fullName evidence="1">YopX protein domain-containing protein</fullName>
    </recommendedName>
</protein>
<dbReference type="InterPro" id="IPR019096">
    <property type="entry name" value="YopX_protein"/>
</dbReference>
<reference evidence="2 3" key="1">
    <citation type="submission" date="2017-09" db="EMBL/GenBank/DDBJ databases">
        <title>Large-scale bioinformatics analysis of Bacillus genomes uncovers conserved roles of natural products in bacterial physiology.</title>
        <authorList>
            <consortium name="Agbiome Team Llc"/>
            <person name="Bleich R.M."/>
            <person name="Grubbs K.J."/>
            <person name="Santa Maria K.C."/>
            <person name="Allen S.E."/>
            <person name="Farag S."/>
            <person name="Shank E.A."/>
            <person name="Bowers A."/>
        </authorList>
    </citation>
    <scope>NUCLEOTIDE SEQUENCE [LARGE SCALE GENOMIC DNA]</scope>
    <source>
        <strain evidence="2 3">AFS049141</strain>
    </source>
</reference>
<dbReference type="EMBL" id="NUIQ01000327">
    <property type="protein sequence ID" value="PGO61768.1"/>
    <property type="molecule type" value="Genomic_DNA"/>
</dbReference>
<sequence>MREIKFRCFDLQNKKFVEGDILRDYVLGEMLDDVSCEVSQFTGLKDKNGKEIYEGDILDLSLDDVSVLRCEIVYQASSFCRKWHDANTIRLRRREIEHMAWNTYILYEVIGNIYENPKLLNGVGDSE</sequence>
<comment type="caution">
    <text evidence="2">The sequence shown here is derived from an EMBL/GenBank/DDBJ whole genome shotgun (WGS) entry which is preliminary data.</text>
</comment>
<name>A0A9X7GM40_BACCE</name>
<dbReference type="Gene3D" id="2.30.30.290">
    <property type="entry name" value="YopX-like domains"/>
    <property type="match status" value="1"/>
</dbReference>
<gene>
    <name evidence="2" type="ORF">CN980_28990</name>
</gene>